<dbReference type="KEGG" id="ehx:EMIHUDRAFT_115078"/>
<keyword evidence="9" id="KW-1185">Reference proteome</keyword>
<evidence type="ECO:0000256" key="1">
    <source>
        <dbReference type="ARBA" id="ARBA00004141"/>
    </source>
</evidence>
<dbReference type="SUPFAM" id="SSF103473">
    <property type="entry name" value="MFS general substrate transporter"/>
    <property type="match status" value="2"/>
</dbReference>
<feature type="transmembrane region" description="Helical" evidence="6">
    <location>
        <begin position="234"/>
        <end position="253"/>
    </location>
</feature>
<dbReference type="STRING" id="2903.R1CUD6"/>
<dbReference type="InterPro" id="IPR036259">
    <property type="entry name" value="MFS_trans_sf"/>
</dbReference>
<sequence>MGPMRSLFVALSVVCLTGAAPLAPAAARPALRLRGGGNSGGGGGGGSATLVAARGGKRAAAAEEEATARGVAGLVGGILIHLACGSMYTWGNLVSYAPPHLKYWAGAVGSGPADAQLVLPLILVSQMTGMPLGPLLEKKLGPTLTALLGALMMGIGVMAAATAPSLASFCVCYAVVFGLGVGVAYQMPIIAGGRWFPAKKGVVTGSVASFVPLTLLQGTTLLSFPALAASRLTFLLATVAMLFCMGGTFALFPAQAMRVYGASGASVYSIMFTAFGSAALLGPIASNALLQRGGYPLVFSVLGLCSFGSAALTLASQ</sequence>
<reference evidence="8" key="2">
    <citation type="submission" date="2024-10" db="UniProtKB">
        <authorList>
            <consortium name="EnsemblProtists"/>
        </authorList>
    </citation>
    <scope>IDENTIFICATION</scope>
</reference>
<accession>A0A0D3JS02</accession>
<protein>
    <recommendedName>
        <fullName evidence="10">Major facilitator superfamily (MFS) profile domain-containing protein</fullName>
    </recommendedName>
</protein>
<evidence type="ECO:0000256" key="2">
    <source>
        <dbReference type="ARBA" id="ARBA00022448"/>
    </source>
</evidence>
<feature type="transmembrane region" description="Helical" evidence="6">
    <location>
        <begin position="206"/>
        <end position="228"/>
    </location>
</feature>
<evidence type="ECO:0000256" key="4">
    <source>
        <dbReference type="ARBA" id="ARBA00022989"/>
    </source>
</evidence>
<proteinExistence type="predicted"/>
<comment type="subcellular location">
    <subcellularLocation>
        <location evidence="1">Membrane</location>
        <topology evidence="1">Multi-pass membrane protein</topology>
    </subcellularLocation>
</comment>
<feature type="transmembrane region" description="Helical" evidence="6">
    <location>
        <begin position="265"/>
        <end position="285"/>
    </location>
</feature>
<feature type="chain" id="PRO_5044267594" description="Major facilitator superfamily (MFS) profile domain-containing protein" evidence="7">
    <location>
        <begin position="20"/>
        <end position="317"/>
    </location>
</feature>
<dbReference type="RefSeq" id="XP_005778716.1">
    <property type="nucleotide sequence ID" value="XM_005778659.1"/>
</dbReference>
<evidence type="ECO:0000256" key="7">
    <source>
        <dbReference type="SAM" id="SignalP"/>
    </source>
</evidence>
<feature type="signal peptide" evidence="7">
    <location>
        <begin position="1"/>
        <end position="19"/>
    </location>
</feature>
<dbReference type="PANTHER" id="PTHR43385">
    <property type="entry name" value="RIBOFLAVIN TRANSPORTER RIBJ"/>
    <property type="match status" value="1"/>
</dbReference>
<dbReference type="Proteomes" id="UP000013827">
    <property type="component" value="Unassembled WGS sequence"/>
</dbReference>
<dbReference type="PaxDb" id="2903-EOD26287"/>
<dbReference type="PANTHER" id="PTHR43385:SF1">
    <property type="entry name" value="RIBOFLAVIN TRANSPORTER RIBJ"/>
    <property type="match status" value="1"/>
</dbReference>
<dbReference type="InterPro" id="IPR052983">
    <property type="entry name" value="MFS_Riboflavin_Transporter"/>
</dbReference>
<feature type="transmembrane region" description="Helical" evidence="6">
    <location>
        <begin position="166"/>
        <end position="185"/>
    </location>
</feature>
<dbReference type="AlphaFoldDB" id="A0A0D3JS02"/>
<dbReference type="GO" id="GO:0016020">
    <property type="term" value="C:membrane"/>
    <property type="evidence" value="ECO:0007669"/>
    <property type="project" value="UniProtKB-SubCell"/>
</dbReference>
<feature type="transmembrane region" description="Helical" evidence="6">
    <location>
        <begin position="143"/>
        <end position="160"/>
    </location>
</feature>
<dbReference type="EnsemblProtists" id="EOD26287">
    <property type="protein sequence ID" value="EOD26287"/>
    <property type="gene ID" value="EMIHUDRAFT_115078"/>
</dbReference>
<reference evidence="9" key="1">
    <citation type="journal article" date="2013" name="Nature">
        <title>Pan genome of the phytoplankton Emiliania underpins its global distribution.</title>
        <authorList>
            <person name="Read B.A."/>
            <person name="Kegel J."/>
            <person name="Klute M.J."/>
            <person name="Kuo A."/>
            <person name="Lefebvre S.C."/>
            <person name="Maumus F."/>
            <person name="Mayer C."/>
            <person name="Miller J."/>
            <person name="Monier A."/>
            <person name="Salamov A."/>
            <person name="Young J."/>
            <person name="Aguilar M."/>
            <person name="Claverie J.M."/>
            <person name="Frickenhaus S."/>
            <person name="Gonzalez K."/>
            <person name="Herman E.K."/>
            <person name="Lin Y.C."/>
            <person name="Napier J."/>
            <person name="Ogata H."/>
            <person name="Sarno A.F."/>
            <person name="Shmutz J."/>
            <person name="Schroeder D."/>
            <person name="de Vargas C."/>
            <person name="Verret F."/>
            <person name="von Dassow P."/>
            <person name="Valentin K."/>
            <person name="Van de Peer Y."/>
            <person name="Wheeler G."/>
            <person name="Dacks J.B."/>
            <person name="Delwiche C.F."/>
            <person name="Dyhrman S.T."/>
            <person name="Glockner G."/>
            <person name="John U."/>
            <person name="Richards T."/>
            <person name="Worden A.Z."/>
            <person name="Zhang X."/>
            <person name="Grigoriev I.V."/>
            <person name="Allen A.E."/>
            <person name="Bidle K."/>
            <person name="Borodovsky M."/>
            <person name="Bowler C."/>
            <person name="Brownlee C."/>
            <person name="Cock J.M."/>
            <person name="Elias M."/>
            <person name="Gladyshev V.N."/>
            <person name="Groth M."/>
            <person name="Guda C."/>
            <person name="Hadaegh A."/>
            <person name="Iglesias-Rodriguez M.D."/>
            <person name="Jenkins J."/>
            <person name="Jones B.M."/>
            <person name="Lawson T."/>
            <person name="Leese F."/>
            <person name="Lindquist E."/>
            <person name="Lobanov A."/>
            <person name="Lomsadze A."/>
            <person name="Malik S.B."/>
            <person name="Marsh M.E."/>
            <person name="Mackinder L."/>
            <person name="Mock T."/>
            <person name="Mueller-Roeber B."/>
            <person name="Pagarete A."/>
            <person name="Parker M."/>
            <person name="Probert I."/>
            <person name="Quesneville H."/>
            <person name="Raines C."/>
            <person name="Rensing S.A."/>
            <person name="Riano-Pachon D.M."/>
            <person name="Richier S."/>
            <person name="Rokitta S."/>
            <person name="Shiraiwa Y."/>
            <person name="Soanes D.M."/>
            <person name="van der Giezen M."/>
            <person name="Wahlund T.M."/>
            <person name="Williams B."/>
            <person name="Wilson W."/>
            <person name="Wolfe G."/>
            <person name="Wurch L.L."/>
        </authorList>
    </citation>
    <scope>NUCLEOTIDE SEQUENCE</scope>
</reference>
<evidence type="ECO:0000313" key="8">
    <source>
        <dbReference type="EnsemblProtists" id="EOD26287"/>
    </source>
</evidence>
<dbReference type="HOGENOM" id="CLU_878330_0_0_1"/>
<keyword evidence="3 6" id="KW-0812">Transmembrane</keyword>
<organism evidence="8 9">
    <name type="scientific">Emiliania huxleyi (strain CCMP1516)</name>
    <dbReference type="NCBI Taxonomy" id="280463"/>
    <lineage>
        <taxon>Eukaryota</taxon>
        <taxon>Haptista</taxon>
        <taxon>Haptophyta</taxon>
        <taxon>Prymnesiophyceae</taxon>
        <taxon>Isochrysidales</taxon>
        <taxon>Noelaerhabdaceae</taxon>
        <taxon>Emiliania</taxon>
    </lineage>
</organism>
<evidence type="ECO:0000256" key="3">
    <source>
        <dbReference type="ARBA" id="ARBA00022692"/>
    </source>
</evidence>
<evidence type="ECO:0000313" key="9">
    <source>
        <dbReference type="Proteomes" id="UP000013827"/>
    </source>
</evidence>
<keyword evidence="5 6" id="KW-0472">Membrane</keyword>
<keyword evidence="2" id="KW-0813">Transport</keyword>
<evidence type="ECO:0000256" key="5">
    <source>
        <dbReference type="ARBA" id="ARBA00023136"/>
    </source>
</evidence>
<evidence type="ECO:0008006" key="10">
    <source>
        <dbReference type="Google" id="ProtNLM"/>
    </source>
</evidence>
<feature type="transmembrane region" description="Helical" evidence="6">
    <location>
        <begin position="297"/>
        <end position="315"/>
    </location>
</feature>
<dbReference type="GeneID" id="17271833"/>
<dbReference type="Gene3D" id="1.20.1250.20">
    <property type="entry name" value="MFS general substrate transporter like domains"/>
    <property type="match status" value="1"/>
</dbReference>
<keyword evidence="7" id="KW-0732">Signal</keyword>
<name>A0A0D3JS02_EMIH1</name>
<evidence type="ECO:0000256" key="6">
    <source>
        <dbReference type="SAM" id="Phobius"/>
    </source>
</evidence>
<keyword evidence="4 6" id="KW-1133">Transmembrane helix</keyword>